<dbReference type="Gene3D" id="1.25.40.270">
    <property type="entry name" value="Vacuolar protein sorting-associated protein vta1"/>
    <property type="match status" value="1"/>
</dbReference>
<keyword evidence="6" id="KW-0967">Endosome</keyword>
<dbReference type="Pfam" id="PF18097">
    <property type="entry name" value="Vta1_C"/>
    <property type="match status" value="1"/>
</dbReference>
<accession>W4KMD2</accession>
<gene>
    <name evidence="12" type="ORF">HETIRDRAFT_447614</name>
</gene>
<evidence type="ECO:0000313" key="13">
    <source>
        <dbReference type="Proteomes" id="UP000030671"/>
    </source>
</evidence>
<keyword evidence="8" id="KW-0472">Membrane</keyword>
<feature type="domain" description="Vta1 C-terminal" evidence="11">
    <location>
        <begin position="413"/>
        <end position="450"/>
    </location>
</feature>
<comment type="similarity">
    <text evidence="3">Belongs to the VTA1 family.</text>
</comment>
<evidence type="ECO:0000259" key="10">
    <source>
        <dbReference type="Pfam" id="PF04652"/>
    </source>
</evidence>
<dbReference type="PANTHER" id="PTHR46009:SF1">
    <property type="entry name" value="VACUOLAR PROTEIN SORTING-ASSOCIATED PROTEIN VTA1 HOMOLOG"/>
    <property type="match status" value="1"/>
</dbReference>
<dbReference type="eggNOG" id="KOG0917">
    <property type="taxonomic scope" value="Eukaryota"/>
</dbReference>
<dbReference type="InParanoid" id="W4KMD2"/>
<feature type="compositionally biased region" description="Low complexity" evidence="9">
    <location>
        <begin position="277"/>
        <end position="301"/>
    </location>
</feature>
<feature type="compositionally biased region" description="Low complexity" evidence="9">
    <location>
        <begin position="191"/>
        <end position="202"/>
    </location>
</feature>
<dbReference type="Proteomes" id="UP000030671">
    <property type="component" value="Unassembled WGS sequence"/>
</dbReference>
<dbReference type="Pfam" id="PF04652">
    <property type="entry name" value="Vta1"/>
    <property type="match status" value="1"/>
</dbReference>
<feature type="compositionally biased region" description="Low complexity" evidence="9">
    <location>
        <begin position="378"/>
        <end position="395"/>
    </location>
</feature>
<evidence type="ECO:0000313" key="12">
    <source>
        <dbReference type="EMBL" id="ETW86998.1"/>
    </source>
</evidence>
<comment type="subcellular location">
    <subcellularLocation>
        <location evidence="2">Cytoplasm</location>
    </subcellularLocation>
    <subcellularLocation>
        <location evidence="1">Endosome membrane</location>
        <topology evidence="1">Peripheral membrane protein</topology>
    </subcellularLocation>
</comment>
<keyword evidence="4" id="KW-0813">Transport</keyword>
<dbReference type="InterPro" id="IPR039431">
    <property type="entry name" value="Vta1/CALS_N"/>
</dbReference>
<dbReference type="InterPro" id="IPR041212">
    <property type="entry name" value="Vta1_C"/>
</dbReference>
<dbReference type="OrthoDB" id="391137at2759"/>
<proteinExistence type="inferred from homology"/>
<reference evidence="12 13" key="1">
    <citation type="journal article" date="2012" name="New Phytol.">
        <title>Insight into trade-off between wood decay and parasitism from the genome of a fungal forest pathogen.</title>
        <authorList>
            <person name="Olson A."/>
            <person name="Aerts A."/>
            <person name="Asiegbu F."/>
            <person name="Belbahri L."/>
            <person name="Bouzid O."/>
            <person name="Broberg A."/>
            <person name="Canback B."/>
            <person name="Coutinho P.M."/>
            <person name="Cullen D."/>
            <person name="Dalman K."/>
            <person name="Deflorio G."/>
            <person name="van Diepen L.T."/>
            <person name="Dunand C."/>
            <person name="Duplessis S."/>
            <person name="Durling M."/>
            <person name="Gonthier P."/>
            <person name="Grimwood J."/>
            <person name="Fossdal C.G."/>
            <person name="Hansson D."/>
            <person name="Henrissat B."/>
            <person name="Hietala A."/>
            <person name="Himmelstrand K."/>
            <person name="Hoffmeister D."/>
            <person name="Hogberg N."/>
            <person name="James T.Y."/>
            <person name="Karlsson M."/>
            <person name="Kohler A."/>
            <person name="Kues U."/>
            <person name="Lee Y.H."/>
            <person name="Lin Y.C."/>
            <person name="Lind M."/>
            <person name="Lindquist E."/>
            <person name="Lombard V."/>
            <person name="Lucas S."/>
            <person name="Lunden K."/>
            <person name="Morin E."/>
            <person name="Murat C."/>
            <person name="Park J."/>
            <person name="Raffaello T."/>
            <person name="Rouze P."/>
            <person name="Salamov A."/>
            <person name="Schmutz J."/>
            <person name="Solheim H."/>
            <person name="Stahlberg J."/>
            <person name="Velez H."/>
            <person name="de Vries R.P."/>
            <person name="Wiebenga A."/>
            <person name="Woodward S."/>
            <person name="Yakovlev I."/>
            <person name="Garbelotto M."/>
            <person name="Martin F."/>
            <person name="Grigoriev I.V."/>
            <person name="Stenlid J."/>
        </authorList>
    </citation>
    <scope>NUCLEOTIDE SEQUENCE [LARGE SCALE GENOMIC DNA]</scope>
    <source>
        <strain evidence="12 13">TC 32-1</strain>
    </source>
</reference>
<dbReference type="GO" id="GO:0010008">
    <property type="term" value="C:endosome membrane"/>
    <property type="evidence" value="ECO:0007669"/>
    <property type="project" value="UniProtKB-SubCell"/>
</dbReference>
<dbReference type="GO" id="GO:0005771">
    <property type="term" value="C:multivesicular body"/>
    <property type="evidence" value="ECO:0007669"/>
    <property type="project" value="TreeGrafter"/>
</dbReference>
<sequence length="451" mass="47699">MSPHSYLGLPPIPQDLKPVTSFLQRADELKAQDPIIAYWCAYYAAQVGIALKAPAPANRAFLSSLLTALESLRTTIGPSDAVDVESASSAYTENFALRVFTLADNEDRRGVATRSTAKKFLAAATFLEVLKVFEDKGPWKAHEDKVRYAKWKAADIAKAFREGRKPTPGPADAEPEEQPYEMPSVPSAIVSSQTPSPSQDSQRGTPPKTQREGDHRARVSGELEGREDDGLYEQPKNAAHFTPLASTSLPKTAAFSGLPTVGEESSMPITSHPKPASIPIAGRGASGSSPPSSVSSSGSGSSKKRRSRTTSLTASSPPTNGSTVPTQTHGHRRDRTGSIGASSVTSVTGVSAPCRSASPTHYVPRASPTSAGSGPGVSSPYASQQPQPPYNSSSAVYLSHPPPPPPPLQELTPSIIAKAQKHCRFAISALDYEDAEQARKELRAALAILGE</sequence>
<dbReference type="Gene3D" id="1.20.5.420">
    <property type="entry name" value="Immunoglobulin FC, subunit C"/>
    <property type="match status" value="1"/>
</dbReference>
<evidence type="ECO:0000256" key="2">
    <source>
        <dbReference type="ARBA" id="ARBA00004496"/>
    </source>
</evidence>
<feature type="compositionally biased region" description="Low complexity" evidence="9">
    <location>
        <begin position="337"/>
        <end position="352"/>
    </location>
</feature>
<evidence type="ECO:0000256" key="8">
    <source>
        <dbReference type="ARBA" id="ARBA00023136"/>
    </source>
</evidence>
<dbReference type="STRING" id="747525.W4KMD2"/>
<feature type="compositionally biased region" description="Basic and acidic residues" evidence="9">
    <location>
        <begin position="209"/>
        <end position="224"/>
    </location>
</feature>
<feature type="region of interest" description="Disordered" evidence="9">
    <location>
        <begin position="159"/>
        <end position="412"/>
    </location>
</feature>
<dbReference type="RefSeq" id="XP_009540954.1">
    <property type="nucleotide sequence ID" value="XM_009542659.1"/>
</dbReference>
<evidence type="ECO:0000256" key="1">
    <source>
        <dbReference type="ARBA" id="ARBA00004481"/>
    </source>
</evidence>
<evidence type="ECO:0000256" key="4">
    <source>
        <dbReference type="ARBA" id="ARBA00022448"/>
    </source>
</evidence>
<dbReference type="GO" id="GO:0032511">
    <property type="term" value="P:late endosome to vacuole transport via multivesicular body sorting pathway"/>
    <property type="evidence" value="ECO:0007669"/>
    <property type="project" value="InterPro"/>
</dbReference>
<evidence type="ECO:0000259" key="11">
    <source>
        <dbReference type="Pfam" id="PF18097"/>
    </source>
</evidence>
<dbReference type="InterPro" id="IPR044538">
    <property type="entry name" value="Vta1-like"/>
</dbReference>
<dbReference type="AlphaFoldDB" id="W4KMD2"/>
<evidence type="ECO:0000256" key="7">
    <source>
        <dbReference type="ARBA" id="ARBA00022927"/>
    </source>
</evidence>
<dbReference type="PANTHER" id="PTHR46009">
    <property type="entry name" value="VACUOLAR PROTEIN SORTING-ASSOCIATED PROTEIN VTA1 HOMOLOG"/>
    <property type="match status" value="1"/>
</dbReference>
<keyword evidence="5" id="KW-0963">Cytoplasm</keyword>
<feature type="domain" description="Vta1/callose synthase N-terminal" evidence="10">
    <location>
        <begin position="19"/>
        <end position="162"/>
    </location>
</feature>
<evidence type="ECO:0000256" key="6">
    <source>
        <dbReference type="ARBA" id="ARBA00022753"/>
    </source>
</evidence>
<dbReference type="GeneID" id="20675793"/>
<protein>
    <recommendedName>
        <fullName evidence="14">Vta1/callose synthase N-terminal domain-containing protein</fullName>
    </recommendedName>
</protein>
<organism evidence="12 13">
    <name type="scientific">Heterobasidion irregulare (strain TC 32-1)</name>
    <dbReference type="NCBI Taxonomy" id="747525"/>
    <lineage>
        <taxon>Eukaryota</taxon>
        <taxon>Fungi</taxon>
        <taxon>Dikarya</taxon>
        <taxon>Basidiomycota</taxon>
        <taxon>Agaricomycotina</taxon>
        <taxon>Agaricomycetes</taxon>
        <taxon>Russulales</taxon>
        <taxon>Bondarzewiaceae</taxon>
        <taxon>Heterobasidion</taxon>
        <taxon>Heterobasidion annosum species complex</taxon>
    </lineage>
</organism>
<dbReference type="FunCoup" id="W4KMD2">
    <property type="interactions" value="358"/>
</dbReference>
<feature type="compositionally biased region" description="Low complexity" evidence="9">
    <location>
        <begin position="309"/>
        <end position="319"/>
    </location>
</feature>
<evidence type="ECO:0000256" key="5">
    <source>
        <dbReference type="ARBA" id="ARBA00022490"/>
    </source>
</evidence>
<evidence type="ECO:0008006" key="14">
    <source>
        <dbReference type="Google" id="ProtNLM"/>
    </source>
</evidence>
<keyword evidence="7" id="KW-0653">Protein transport</keyword>
<dbReference type="HOGENOM" id="CLU_030378_0_0_1"/>
<dbReference type="GO" id="GO:0015031">
    <property type="term" value="P:protein transport"/>
    <property type="evidence" value="ECO:0007669"/>
    <property type="project" value="UniProtKB-KW"/>
</dbReference>
<dbReference type="EMBL" id="KI925454">
    <property type="protein sequence ID" value="ETW86998.1"/>
    <property type="molecule type" value="Genomic_DNA"/>
</dbReference>
<keyword evidence="13" id="KW-1185">Reference proteome</keyword>
<dbReference type="InterPro" id="IPR023175">
    <property type="entry name" value="Vta1/CALS_N_sf"/>
</dbReference>
<evidence type="ECO:0000256" key="3">
    <source>
        <dbReference type="ARBA" id="ARBA00007895"/>
    </source>
</evidence>
<evidence type="ECO:0000256" key="9">
    <source>
        <dbReference type="SAM" id="MobiDB-lite"/>
    </source>
</evidence>
<name>W4KMD2_HETIT</name>
<dbReference type="KEGG" id="hir:HETIRDRAFT_447614"/>